<dbReference type="Pfam" id="PF05285">
    <property type="entry name" value="SDA1_dom"/>
    <property type="match status" value="1"/>
</dbReference>
<comment type="function">
    <text evidence="1 7">Required for 60S pre-ribosomal subunits export to the cytoplasm.</text>
</comment>
<keyword evidence="13" id="KW-1185">Reference proteome</keyword>
<keyword evidence="4 7" id="KW-0690">Ribosome biogenesis</keyword>
<comment type="similarity">
    <text evidence="2 7">Belongs to the SDA1 family.</text>
</comment>
<dbReference type="InterPro" id="IPR027312">
    <property type="entry name" value="Sda1"/>
</dbReference>
<dbReference type="SUPFAM" id="SSF48371">
    <property type="entry name" value="ARM repeat"/>
    <property type="match status" value="1"/>
</dbReference>
<dbReference type="Pfam" id="PF21638">
    <property type="entry name" value="SDA1_C"/>
    <property type="match status" value="1"/>
</dbReference>
<evidence type="ECO:0000259" key="10">
    <source>
        <dbReference type="Pfam" id="PF08158"/>
    </source>
</evidence>
<dbReference type="InterPro" id="IPR012977">
    <property type="entry name" value="SDA1_N"/>
</dbReference>
<evidence type="ECO:0000259" key="11">
    <source>
        <dbReference type="Pfam" id="PF21638"/>
    </source>
</evidence>
<proteinExistence type="inferred from homology"/>
<reference evidence="12" key="3">
    <citation type="submission" date="2025-09" db="UniProtKB">
        <authorList>
            <consortium name="Ensembl"/>
        </authorList>
    </citation>
    <scope>IDENTIFICATION</scope>
</reference>
<organism evidence="12 13">
    <name type="scientific">Sphaeramia orbicularis</name>
    <name type="common">orbiculate cardinalfish</name>
    <dbReference type="NCBI Taxonomy" id="375764"/>
    <lineage>
        <taxon>Eukaryota</taxon>
        <taxon>Metazoa</taxon>
        <taxon>Chordata</taxon>
        <taxon>Craniata</taxon>
        <taxon>Vertebrata</taxon>
        <taxon>Euteleostomi</taxon>
        <taxon>Actinopterygii</taxon>
        <taxon>Neopterygii</taxon>
        <taxon>Teleostei</taxon>
        <taxon>Neoteleostei</taxon>
        <taxon>Acanthomorphata</taxon>
        <taxon>Gobiaria</taxon>
        <taxon>Kurtiformes</taxon>
        <taxon>Apogonoidei</taxon>
        <taxon>Apogonidae</taxon>
        <taxon>Apogoninae</taxon>
        <taxon>Sphaeramia</taxon>
    </lineage>
</organism>
<dbReference type="InterPro" id="IPR016024">
    <property type="entry name" value="ARM-type_fold"/>
</dbReference>
<evidence type="ECO:0000256" key="4">
    <source>
        <dbReference type="ARBA" id="ARBA00022517"/>
    </source>
</evidence>
<gene>
    <name evidence="12" type="primary">sdad1</name>
</gene>
<feature type="compositionally biased region" description="Acidic residues" evidence="8">
    <location>
        <begin position="447"/>
        <end position="467"/>
    </location>
</feature>
<feature type="domain" description="SDA1 middle" evidence="9">
    <location>
        <begin position="441"/>
        <end position="573"/>
    </location>
</feature>
<dbReference type="AlphaFoldDB" id="A0A672Y5T5"/>
<dbReference type="GO" id="GO:0000055">
    <property type="term" value="P:ribosomal large subunit export from nucleus"/>
    <property type="evidence" value="ECO:0007669"/>
    <property type="project" value="UniProtKB-UniRule"/>
</dbReference>
<dbReference type="Proteomes" id="UP000472271">
    <property type="component" value="Chromosome 12"/>
</dbReference>
<feature type="region of interest" description="Disordered" evidence="8">
    <location>
        <begin position="521"/>
        <end position="624"/>
    </location>
</feature>
<evidence type="ECO:0000256" key="3">
    <source>
        <dbReference type="ARBA" id="ARBA00022448"/>
    </source>
</evidence>
<dbReference type="GO" id="GO:0015031">
    <property type="term" value="P:protein transport"/>
    <property type="evidence" value="ECO:0007669"/>
    <property type="project" value="UniProtKB-KW"/>
</dbReference>
<evidence type="ECO:0000256" key="2">
    <source>
        <dbReference type="ARBA" id="ARBA00005783"/>
    </source>
</evidence>
<dbReference type="GO" id="GO:0042273">
    <property type="term" value="P:ribosomal large subunit biogenesis"/>
    <property type="evidence" value="ECO:0007669"/>
    <property type="project" value="UniProtKB-UniRule"/>
</dbReference>
<evidence type="ECO:0000256" key="7">
    <source>
        <dbReference type="RuleBase" id="RU365057"/>
    </source>
</evidence>
<keyword evidence="6 7" id="KW-0539">Nucleus</keyword>
<feature type="region of interest" description="Disordered" evidence="8">
    <location>
        <begin position="441"/>
        <end position="467"/>
    </location>
</feature>
<evidence type="ECO:0000313" key="12">
    <source>
        <dbReference type="Ensembl" id="ENSSORP00005001902.1"/>
    </source>
</evidence>
<dbReference type="Pfam" id="PF08158">
    <property type="entry name" value="SDA1_HEAT"/>
    <property type="match status" value="1"/>
</dbReference>
<protein>
    <recommendedName>
        <fullName evidence="7">Protein SDA1</fullName>
    </recommendedName>
</protein>
<keyword evidence="3 7" id="KW-0813">Transport</keyword>
<dbReference type="InterPro" id="IPR048292">
    <property type="entry name" value="SDA1_C"/>
</dbReference>
<name>A0A672Y5T5_9TELE</name>
<evidence type="ECO:0000256" key="8">
    <source>
        <dbReference type="SAM" id="MobiDB-lite"/>
    </source>
</evidence>
<accession>A0A672Y5T5</accession>
<evidence type="ECO:0000256" key="6">
    <source>
        <dbReference type="ARBA" id="ARBA00023242"/>
    </source>
</evidence>
<comment type="subcellular location">
    <subcellularLocation>
        <location evidence="7">Nucleus</location>
        <location evidence="7">Nucleolus</location>
    </subcellularLocation>
</comment>
<sequence>MSGRQNNKLPNNLPQLQNLIKRDPQSYVEEFLQQYRHYQSNVQIFKLQPDKPNKELADLVMFLAQVGHCYLQHLSTFPQELSELLLSNHTILEPDLRMTLYTHIVSDIKNINAKHKNNKINTTLQNFMYTMLRDSNPIAAKISLDVMVELYKRNIWNDAKTVNVITTACFSKVTKILVAGLKFFLGKDEDEKNESDSESENEGPTARDLMVRYSTGKKTSKNKKKMEKAMKVLKKHKKKKKAEVFNFSAIHLIHDPQDFSEKLFKQLEDSKERFEVKIMMMELISRLVGIHELFLFNFYPFIQRFLHQTFFSRPPRGTTRFLHQIKSVIMTIANNFVTDRNSGEVMTVGINAIKEVVARCPLAITEDLLQDLAQYKTHKDKNVMMSARGLIQLFRNLNPQMLHKKDRGRPTEASLEAKIKDYGELEAKDYIPGAEVLEVEEKKEEGVKDDDDGWESASISDDDEDGEWVDVHHSSDEDTAEKLQNIPVEERKAMAAAVSGSRLLTQDDFKKIRLVQMAKEVNAAPGKGQKRKTMDSDNEEDERGELLTLRNIEKLHKKPKADKETRLATAMAGRTDRKEFIRKRTKLNPHASTSNKEKRRTKNFMMMRHSQNVRSKGKRSFRDKQIALRDALLKKRKQHK</sequence>
<dbReference type="PANTHER" id="PTHR12730">
    <property type="entry name" value="HSDA/SDA1-RELATED"/>
    <property type="match status" value="1"/>
</dbReference>
<reference evidence="12" key="2">
    <citation type="submission" date="2025-08" db="UniProtKB">
        <authorList>
            <consortium name="Ensembl"/>
        </authorList>
    </citation>
    <scope>IDENTIFICATION</scope>
</reference>
<dbReference type="GO" id="GO:0005730">
    <property type="term" value="C:nucleolus"/>
    <property type="evidence" value="ECO:0007669"/>
    <property type="project" value="UniProtKB-SubCell"/>
</dbReference>
<evidence type="ECO:0000256" key="1">
    <source>
        <dbReference type="ARBA" id="ARBA00003823"/>
    </source>
</evidence>
<feature type="domain" description="SDA1 C-terminal" evidence="11">
    <location>
        <begin position="592"/>
        <end position="637"/>
    </location>
</feature>
<keyword evidence="5 7" id="KW-0653">Protein transport</keyword>
<dbReference type="InterPro" id="IPR007949">
    <property type="entry name" value="SDA1_MD"/>
</dbReference>
<evidence type="ECO:0000313" key="13">
    <source>
        <dbReference type="Proteomes" id="UP000472271"/>
    </source>
</evidence>
<evidence type="ECO:0000259" key="9">
    <source>
        <dbReference type="Pfam" id="PF05285"/>
    </source>
</evidence>
<dbReference type="PANTHER" id="PTHR12730:SF0">
    <property type="entry name" value="PROTEIN SDA1 HOMOLOG"/>
    <property type="match status" value="1"/>
</dbReference>
<feature type="domain" description="SDA1 N-terminal" evidence="10">
    <location>
        <begin position="96"/>
        <end position="379"/>
    </location>
</feature>
<evidence type="ECO:0000256" key="5">
    <source>
        <dbReference type="ARBA" id="ARBA00022927"/>
    </source>
</evidence>
<dbReference type="Ensembl" id="ENSSORT00005001957.1">
    <property type="protein sequence ID" value="ENSSORP00005001902.1"/>
    <property type="gene ID" value="ENSSORG00005000884.1"/>
</dbReference>
<reference evidence="12" key="1">
    <citation type="submission" date="2019-06" db="EMBL/GenBank/DDBJ databases">
        <authorList>
            <consortium name="Wellcome Sanger Institute Data Sharing"/>
        </authorList>
    </citation>
    <scope>NUCLEOTIDE SEQUENCE [LARGE SCALE GENOMIC DNA]</scope>
</reference>